<keyword evidence="7" id="KW-1185">Reference proteome</keyword>
<comment type="function">
    <text evidence="4">Required for resistance to DNA-damaging agents.</text>
</comment>
<comment type="subcellular location">
    <subcellularLocation>
        <location evidence="1">Cytoplasm</location>
    </subcellularLocation>
</comment>
<gene>
    <name evidence="6" type="ORF">Q9312_18290</name>
</gene>
<dbReference type="KEGG" id="plei:Q9312_18290"/>
<evidence type="ECO:0000256" key="4">
    <source>
        <dbReference type="ARBA" id="ARBA00037131"/>
    </source>
</evidence>
<dbReference type="InterPro" id="IPR006016">
    <property type="entry name" value="UspA"/>
</dbReference>
<dbReference type="Gene3D" id="3.40.50.12370">
    <property type="match status" value="1"/>
</dbReference>
<evidence type="ECO:0000256" key="1">
    <source>
        <dbReference type="ARBA" id="ARBA00004496"/>
    </source>
</evidence>
<name>A0AA51X6S3_9GAMM</name>
<reference evidence="6 7" key="1">
    <citation type="submission" date="2023-08" db="EMBL/GenBank/DDBJ databases">
        <title>Pleionea litopenaei sp. nov., isolated from stomach of juvenile Litopenaeus vannamei.</title>
        <authorList>
            <person name="Rho A.M."/>
            <person name="Hwang C.Y."/>
        </authorList>
    </citation>
    <scope>NUCLEOTIDE SEQUENCE [LARGE SCALE GENOMIC DNA]</scope>
    <source>
        <strain evidence="6 7">HL-JVS1</strain>
    </source>
</reference>
<protein>
    <submittedName>
        <fullName evidence="6">Universal stress protein</fullName>
    </submittedName>
</protein>
<organism evidence="6 7">
    <name type="scientific">Pleionea litopenaei</name>
    <dbReference type="NCBI Taxonomy" id="3070815"/>
    <lineage>
        <taxon>Bacteria</taxon>
        <taxon>Pseudomonadati</taxon>
        <taxon>Pseudomonadota</taxon>
        <taxon>Gammaproteobacteria</taxon>
        <taxon>Oceanospirillales</taxon>
        <taxon>Pleioneaceae</taxon>
        <taxon>Pleionea</taxon>
    </lineage>
</organism>
<proteinExistence type="inferred from homology"/>
<dbReference type="AlphaFoldDB" id="A0AA51X6S3"/>
<sequence>MSQVKVLMDLHPQHPDETLFAKLHQFAEQQSLEVTLMICDYRSSIASNLMLQPDSLEKAIAHLKREHIKRLNLLAEKYEHKNISYVCEAQWHKPYYEAILKRADELNVDWIIKSANPRQGIQRWLFTPSDYQLLKSCPQPLLLSKGQPWQDSQCILAAVDPSHAESQSSKLDSHVIRHAQALAVALNLPLKVCHAFDPIGWEVVMNSTASAGVMGQFVVLDTPDDHQQLLENLRTNHREQLTELQKQHQLDDQQMLFLEGDPVETLIKACEEHKAAAIVVGTTYRSGLLGSTAESLLDQTACDLVAVKHRNFNALDTH</sequence>
<dbReference type="PANTHER" id="PTHR47892:SF1">
    <property type="entry name" value="UNIVERSAL STRESS PROTEIN E"/>
    <property type="match status" value="1"/>
</dbReference>
<dbReference type="EMBL" id="CP133548">
    <property type="protein sequence ID" value="WMS87159.1"/>
    <property type="molecule type" value="Genomic_DNA"/>
</dbReference>
<evidence type="ECO:0000256" key="2">
    <source>
        <dbReference type="ARBA" id="ARBA00008791"/>
    </source>
</evidence>
<feature type="domain" description="UspA" evidence="5">
    <location>
        <begin position="35"/>
        <end position="143"/>
    </location>
</feature>
<dbReference type="RefSeq" id="WP_309202298.1">
    <property type="nucleotide sequence ID" value="NZ_CP133548.1"/>
</dbReference>
<dbReference type="Pfam" id="PF00582">
    <property type="entry name" value="Usp"/>
    <property type="match status" value="2"/>
</dbReference>
<feature type="domain" description="UspA" evidence="5">
    <location>
        <begin position="155"/>
        <end position="308"/>
    </location>
</feature>
<comment type="similarity">
    <text evidence="2">Belongs to the universal stress protein A family.</text>
</comment>
<evidence type="ECO:0000313" key="7">
    <source>
        <dbReference type="Proteomes" id="UP001239782"/>
    </source>
</evidence>
<evidence type="ECO:0000256" key="3">
    <source>
        <dbReference type="ARBA" id="ARBA00022490"/>
    </source>
</evidence>
<evidence type="ECO:0000313" key="6">
    <source>
        <dbReference type="EMBL" id="WMS87159.1"/>
    </source>
</evidence>
<dbReference type="PANTHER" id="PTHR47892">
    <property type="entry name" value="UNIVERSAL STRESS PROTEIN E"/>
    <property type="match status" value="1"/>
</dbReference>
<dbReference type="SUPFAM" id="SSF52402">
    <property type="entry name" value="Adenine nucleotide alpha hydrolases-like"/>
    <property type="match status" value="2"/>
</dbReference>
<dbReference type="GO" id="GO:0005737">
    <property type="term" value="C:cytoplasm"/>
    <property type="evidence" value="ECO:0007669"/>
    <property type="project" value="UniProtKB-SubCell"/>
</dbReference>
<keyword evidence="3" id="KW-0963">Cytoplasm</keyword>
<dbReference type="Proteomes" id="UP001239782">
    <property type="component" value="Chromosome"/>
</dbReference>
<evidence type="ECO:0000259" key="5">
    <source>
        <dbReference type="Pfam" id="PF00582"/>
    </source>
</evidence>
<accession>A0AA51X6S3</accession>